<gene>
    <name evidence="2" type="ORF">METZ01_LOCUS224721</name>
</gene>
<organism evidence="2">
    <name type="scientific">marine metagenome</name>
    <dbReference type="NCBI Taxonomy" id="408172"/>
    <lineage>
        <taxon>unclassified sequences</taxon>
        <taxon>metagenomes</taxon>
        <taxon>ecological metagenomes</taxon>
    </lineage>
</organism>
<keyword evidence="1" id="KW-1133">Transmembrane helix</keyword>
<accession>A0A382GBA6</accession>
<evidence type="ECO:0000256" key="1">
    <source>
        <dbReference type="SAM" id="Phobius"/>
    </source>
</evidence>
<feature type="transmembrane region" description="Helical" evidence="1">
    <location>
        <begin position="72"/>
        <end position="91"/>
    </location>
</feature>
<dbReference type="AlphaFoldDB" id="A0A382GBA6"/>
<sequence length="137" mass="15946">KTILYGMRLSYLGASSVVFFHFVPYPGSNFFQLVKERRQIPEYGEAFDEFLVANIYNNLFSIKSYSINVSSFFLVVYLWLGFILTNTSYFLSHPFELWGTFKRVVCEKPKTILEIVIIGLVKMPIKIVKRMNFSSAK</sequence>
<proteinExistence type="predicted"/>
<dbReference type="EMBL" id="UINC01054315">
    <property type="protein sequence ID" value="SVB71867.1"/>
    <property type="molecule type" value="Genomic_DNA"/>
</dbReference>
<feature type="non-terminal residue" evidence="2">
    <location>
        <position position="1"/>
    </location>
</feature>
<feature type="transmembrane region" description="Helical" evidence="1">
    <location>
        <begin position="111"/>
        <end position="128"/>
    </location>
</feature>
<reference evidence="2" key="1">
    <citation type="submission" date="2018-05" db="EMBL/GenBank/DDBJ databases">
        <authorList>
            <person name="Lanie J.A."/>
            <person name="Ng W.-L."/>
            <person name="Kazmierczak K.M."/>
            <person name="Andrzejewski T.M."/>
            <person name="Davidsen T.M."/>
            <person name="Wayne K.J."/>
            <person name="Tettelin H."/>
            <person name="Glass J.I."/>
            <person name="Rusch D."/>
            <person name="Podicherti R."/>
            <person name="Tsui H.-C.T."/>
            <person name="Winkler M.E."/>
        </authorList>
    </citation>
    <scope>NUCLEOTIDE SEQUENCE</scope>
</reference>
<evidence type="ECO:0000313" key="2">
    <source>
        <dbReference type="EMBL" id="SVB71867.1"/>
    </source>
</evidence>
<protein>
    <submittedName>
        <fullName evidence="2">Uncharacterized protein</fullName>
    </submittedName>
</protein>
<name>A0A382GBA6_9ZZZZ</name>
<keyword evidence="1" id="KW-0812">Transmembrane</keyword>
<keyword evidence="1" id="KW-0472">Membrane</keyword>